<feature type="region of interest" description="Disordered" evidence="1">
    <location>
        <begin position="1"/>
        <end position="26"/>
    </location>
</feature>
<reference evidence="2 3" key="1">
    <citation type="journal article" date="2014" name="BMC Genomics">
        <title>Genome sequencing of four Aureobasidium pullulans varieties: biotechnological potential, stress tolerance, and description of new species.</title>
        <authorList>
            <person name="Gostin Ar C."/>
            <person name="Ohm R.A."/>
            <person name="Kogej T."/>
            <person name="Sonjak S."/>
            <person name="Turk M."/>
            <person name="Zajc J."/>
            <person name="Zalar P."/>
            <person name="Grube M."/>
            <person name="Sun H."/>
            <person name="Han J."/>
            <person name="Sharma A."/>
            <person name="Chiniquy J."/>
            <person name="Ngan C.Y."/>
            <person name="Lipzen A."/>
            <person name="Barry K."/>
            <person name="Grigoriev I.V."/>
            <person name="Gunde-Cimerman N."/>
        </authorList>
    </citation>
    <scope>NUCLEOTIDE SEQUENCE [LARGE SCALE GENOMIC DNA]</scope>
    <source>
        <strain evidence="2 3">CBS 147.97</strain>
    </source>
</reference>
<name>A0A074WAL2_9PEZI</name>
<protein>
    <submittedName>
        <fullName evidence="2">Uncharacterized protein</fullName>
    </submittedName>
</protein>
<dbReference type="EMBL" id="KL584719">
    <property type="protein sequence ID" value="KEQ69993.1"/>
    <property type="molecule type" value="Genomic_DNA"/>
</dbReference>
<organism evidence="2 3">
    <name type="scientific">Aureobasidium namibiae CBS 147.97</name>
    <dbReference type="NCBI Taxonomy" id="1043004"/>
    <lineage>
        <taxon>Eukaryota</taxon>
        <taxon>Fungi</taxon>
        <taxon>Dikarya</taxon>
        <taxon>Ascomycota</taxon>
        <taxon>Pezizomycotina</taxon>
        <taxon>Dothideomycetes</taxon>
        <taxon>Dothideomycetidae</taxon>
        <taxon>Dothideales</taxon>
        <taxon>Saccotheciaceae</taxon>
        <taxon>Aureobasidium</taxon>
    </lineage>
</organism>
<dbReference type="GeneID" id="25414120"/>
<dbReference type="HOGENOM" id="CLU_642469_0_0_1"/>
<evidence type="ECO:0000313" key="2">
    <source>
        <dbReference type="EMBL" id="KEQ69993.1"/>
    </source>
</evidence>
<evidence type="ECO:0000313" key="3">
    <source>
        <dbReference type="Proteomes" id="UP000027730"/>
    </source>
</evidence>
<dbReference type="AlphaFoldDB" id="A0A074WAL2"/>
<dbReference type="Proteomes" id="UP000027730">
    <property type="component" value="Unassembled WGS sequence"/>
</dbReference>
<gene>
    <name evidence="2" type="ORF">M436DRAFT_66837</name>
</gene>
<proteinExistence type="predicted"/>
<dbReference type="OrthoDB" id="3928650at2759"/>
<keyword evidence="3" id="KW-1185">Reference proteome</keyword>
<dbReference type="STRING" id="1043004.A0A074WAL2"/>
<dbReference type="RefSeq" id="XP_013424143.1">
    <property type="nucleotide sequence ID" value="XM_013568689.1"/>
</dbReference>
<sequence>MAPPTNRPAATLRPPGPPPRPLRAGPDAIELGNMVEQFTLPVLNNEGYINCTVEDTEGQLERAWGHGGGLRYGDAKKGRLLPGDRFHIHPCLQRTRWEGIDDDAEWEAIRPSVELASRILDDPRITPFWAGLKSYKVADLWDPILKDVHKDWDFYRFDLDAGVMGDEEEKANVMFAMMAYRKRIVLRFGKIKGHGVTECVRRTDWVSCLSGTKIQVNASSLSTKTNKIYSARILLAELIDGRNPNPEPYLRDRPVNELGFELENMIFAGSAESSGKTYHVSAPYGLCTLRFPSQIRCGSGEPRGQPQDWGINWTTEYPIHMDHCKKMFTIKFWDEDVARVFGARVDDYVCALIAVSSVEVPQEVARF</sequence>
<accession>A0A074WAL2</accession>
<evidence type="ECO:0000256" key="1">
    <source>
        <dbReference type="SAM" id="MobiDB-lite"/>
    </source>
</evidence>